<feature type="domain" description="Nephrocystin 3-like N-terminal" evidence="5">
    <location>
        <begin position="336"/>
        <end position="505"/>
    </location>
</feature>
<dbReference type="Pfam" id="PF24809">
    <property type="entry name" value="DUF7708"/>
    <property type="match status" value="1"/>
</dbReference>
<dbReference type="Gene3D" id="1.25.40.20">
    <property type="entry name" value="Ankyrin repeat-containing domain"/>
    <property type="match status" value="1"/>
</dbReference>
<feature type="domain" description="DUF7708" evidence="4">
    <location>
        <begin position="99"/>
        <end position="247"/>
    </location>
</feature>
<dbReference type="PROSITE" id="PS50088">
    <property type="entry name" value="ANK_REPEAT"/>
    <property type="match status" value="2"/>
</dbReference>
<dbReference type="Pfam" id="PF24883">
    <property type="entry name" value="NPHP3_N"/>
    <property type="match status" value="1"/>
</dbReference>
<evidence type="ECO:0000313" key="7">
    <source>
        <dbReference type="Proteomes" id="UP000801864"/>
    </source>
</evidence>
<dbReference type="SUPFAM" id="SSF48403">
    <property type="entry name" value="Ankyrin repeat"/>
    <property type="match status" value="1"/>
</dbReference>
<dbReference type="SUPFAM" id="SSF52540">
    <property type="entry name" value="P-loop containing nucleoside triphosphate hydrolases"/>
    <property type="match status" value="1"/>
</dbReference>
<dbReference type="InterPro" id="IPR002110">
    <property type="entry name" value="Ankyrin_rpt"/>
</dbReference>
<organism evidence="6 7">
    <name type="scientific">Trichoderma lentiforme</name>
    <dbReference type="NCBI Taxonomy" id="1567552"/>
    <lineage>
        <taxon>Eukaryota</taxon>
        <taxon>Fungi</taxon>
        <taxon>Dikarya</taxon>
        <taxon>Ascomycota</taxon>
        <taxon>Pezizomycotina</taxon>
        <taxon>Sordariomycetes</taxon>
        <taxon>Hypocreomycetidae</taxon>
        <taxon>Hypocreales</taxon>
        <taxon>Hypocreaceae</taxon>
        <taxon>Trichoderma</taxon>
    </lineage>
</organism>
<dbReference type="PROSITE" id="PS50297">
    <property type="entry name" value="ANK_REP_REGION"/>
    <property type="match status" value="2"/>
</dbReference>
<accession>A0A9P4XJJ6</accession>
<evidence type="ECO:0000313" key="6">
    <source>
        <dbReference type="EMBL" id="KAF3074216.1"/>
    </source>
</evidence>
<protein>
    <submittedName>
        <fullName evidence="6">Protein TANC2</fullName>
    </submittedName>
</protein>
<reference evidence="6 7" key="1">
    <citation type="submission" date="2018-06" db="EMBL/GenBank/DDBJ databases">
        <title>Genome analysis of cellulolytic fungus Trichoderma lentiforme CFAM-422.</title>
        <authorList>
            <person name="Steindorff A.S."/>
            <person name="Formighieri E.F."/>
            <person name="Midorikawa G.E.O."/>
            <person name="Tamietti M.S."/>
            <person name="Ramos E.Z."/>
            <person name="Silva A.S."/>
            <person name="Bon E.P.S."/>
            <person name="Mendes T.D."/>
            <person name="Damaso M.C.T."/>
            <person name="Favaro L.C.L."/>
        </authorList>
    </citation>
    <scope>NUCLEOTIDE SEQUENCE [LARGE SCALE GENOMIC DNA]</scope>
    <source>
        <strain evidence="6 7">CFAM-422</strain>
    </source>
</reference>
<dbReference type="PANTHER" id="PTHR10039:SF16">
    <property type="entry name" value="GPI INOSITOL-DEACYLASE"/>
    <property type="match status" value="1"/>
</dbReference>
<dbReference type="InterPro" id="IPR036770">
    <property type="entry name" value="Ankyrin_rpt-contain_sf"/>
</dbReference>
<feature type="repeat" description="ANK" evidence="2">
    <location>
        <begin position="1181"/>
        <end position="1213"/>
    </location>
</feature>
<evidence type="ECO:0000259" key="5">
    <source>
        <dbReference type="Pfam" id="PF24883"/>
    </source>
</evidence>
<gene>
    <name evidence="6" type="ORF">CFAM422_003780</name>
</gene>
<name>A0A9P4XJJ6_9HYPO</name>
<evidence type="ECO:0000256" key="1">
    <source>
        <dbReference type="ARBA" id="ARBA00022737"/>
    </source>
</evidence>
<feature type="repeat" description="ANK" evidence="2">
    <location>
        <begin position="1214"/>
        <end position="1246"/>
    </location>
</feature>
<dbReference type="Gene3D" id="3.40.50.300">
    <property type="entry name" value="P-loop containing nucleotide triphosphate hydrolases"/>
    <property type="match status" value="1"/>
</dbReference>
<keyword evidence="1" id="KW-0677">Repeat</keyword>
<evidence type="ECO:0000256" key="3">
    <source>
        <dbReference type="SAM" id="MobiDB-lite"/>
    </source>
</evidence>
<feature type="compositionally biased region" description="Acidic residues" evidence="3">
    <location>
        <begin position="794"/>
        <end position="809"/>
    </location>
</feature>
<comment type="caution">
    <text evidence="6">The sequence shown here is derived from an EMBL/GenBank/DDBJ whole genome shotgun (WGS) entry which is preliminary data.</text>
</comment>
<dbReference type="Proteomes" id="UP000801864">
    <property type="component" value="Unassembled WGS sequence"/>
</dbReference>
<dbReference type="InterPro" id="IPR056884">
    <property type="entry name" value="NPHP3-like_N"/>
</dbReference>
<evidence type="ECO:0000256" key="2">
    <source>
        <dbReference type="PROSITE-ProRule" id="PRU00023"/>
    </source>
</evidence>
<keyword evidence="7" id="KW-1185">Reference proteome</keyword>
<feature type="region of interest" description="Disordered" evidence="3">
    <location>
        <begin position="755"/>
        <end position="814"/>
    </location>
</feature>
<dbReference type="SMART" id="SM00248">
    <property type="entry name" value="ANK"/>
    <property type="match status" value="5"/>
</dbReference>
<keyword evidence="2" id="KW-0040">ANK repeat</keyword>
<evidence type="ECO:0000259" key="4">
    <source>
        <dbReference type="Pfam" id="PF24809"/>
    </source>
</evidence>
<dbReference type="EMBL" id="QLNT01000005">
    <property type="protein sequence ID" value="KAF3074216.1"/>
    <property type="molecule type" value="Genomic_DNA"/>
</dbReference>
<dbReference type="PANTHER" id="PTHR10039">
    <property type="entry name" value="AMELOGENIN"/>
    <property type="match status" value="1"/>
</dbReference>
<dbReference type="InterPro" id="IPR027417">
    <property type="entry name" value="P-loop_NTPase"/>
</dbReference>
<dbReference type="Pfam" id="PF12796">
    <property type="entry name" value="Ank_2"/>
    <property type="match status" value="2"/>
</dbReference>
<sequence length="1285" mass="143450">MSESEDKRDSKADMGEIVLLSASGEKEAGDGRSASRWAAALQRLSKEDQTQFELAQNGIGDPKSFLSNVLTATNKRKEECMKKRWKLVIKGQTIIIRDILEKLSNWVQKLLAVGDVIIQYDPIHAALPWAAIKLIMQATTNDIEIFGHVLSSLENISNLIAQCQLIEVIYLIERRKQSGKLFGQLSECITDLYAAILGYLASIMHYYGLTTVVRILKSVVVSKNDMKAKYEPVESAQAKFRRLAEISGAQDLGSAIDGIQGIEQHLKDKDERDQMEMQSLRDTMKDLHQPIDRIDSRLGQIQDGIEQQVRTQILKAISTIPYGVHHKTASKGRLEGSGRWLLNKSAFIDWRKKSNSSVLWLHGIPGSGKTKLASLVVDEVKGKEHMAYFYCLRNPAEPHRAQCDKILASFVRQLASLTPSDPILPPVKEHYEDAIEGFVGFEDQVWTSDECVEVLIQLVDEYPAVTFVLDALDEVDQEDRQELLDALSRILQESNSLVRVFISSRSNYDIAFYLNGTPNIYIEADDNAEDISTFMYETCLHYLKTELSVNLSDTQLTSARLLHGKLTPSLREEITNTLQEGAKGMFRWVDLQIQSLKRVKVAADLKARLGALPDTLEGSYWEIYQEIQESGEHAFELANFTFQWLLYAQESISLEALAVLACTKSKSESGTAFSSDEVLDVCSNLVVTRQNSFDFAHLSVREFFERLHNRDIHSYQSEISHAAIAAACLRYLNLAQVENRGKALREKVMNSIKEKCRVDGGPNEQKKERGENTAEKDDEPHHDEVDDNAKETDEINDEEASTGQDDQEDPEKTAKKVAKWIEKMKDDELKCLSFEIFAVVSSDDVYGQPSEYAVTWVIDHIEKSDKYRLESPLADLIKAFMLEKSSEMGNSAYKVSRSFHVWSALMSKVIENSNQKELLESAAQLPSSPIWVTCQMDWLEVAEYLYECSYPGINDGRSMASLKSSLKVNPMWYAILSKKLNLIDYLTKCNADANRIFAVGAYSEPIVTAARRNDTELITILSKQNYGGQEAAAEAFISAAGEGHCESISLLLDLSLVTIDKVGHNALCSACAGGHLDAISLLLDKGAPTGRGAFMLYRAVLHQHIEVSRFLISKNIGLDGVSAALVTAVSNSDKECVDFLLQQGAQKEGVALVRAIRDKTSMTALGLIKAGYNVHGKYLQKRRSALHYAALLGQPKIVEALLEASADVNCRDADGRTPLHLAALKGHDECVRLLMKHGADVLCEDSQGRIPLDLAEERDRVGAEEIIREEMEGLLKRLTAKRDAT</sequence>
<feature type="compositionally biased region" description="Basic and acidic residues" evidence="3">
    <location>
        <begin position="755"/>
        <end position="793"/>
    </location>
</feature>
<dbReference type="InterPro" id="IPR056125">
    <property type="entry name" value="DUF7708"/>
</dbReference>
<proteinExistence type="predicted"/>